<organism evidence="8">
    <name type="scientific">candidate division TA06 bacterium ADurb.Bin417</name>
    <dbReference type="NCBI Taxonomy" id="1852828"/>
    <lineage>
        <taxon>Bacteria</taxon>
        <taxon>Bacteria division TA06</taxon>
    </lineage>
</organism>
<evidence type="ECO:0000256" key="6">
    <source>
        <dbReference type="SAM" id="Coils"/>
    </source>
</evidence>
<comment type="caution">
    <text evidence="8">The sequence shown here is derived from an EMBL/GenBank/DDBJ whole genome shotgun (WGS) entry which is preliminary data.</text>
</comment>
<dbReference type="HAMAP" id="MF_00040">
    <property type="entry name" value="RRF"/>
    <property type="match status" value="1"/>
</dbReference>
<gene>
    <name evidence="5 8" type="primary">frr</name>
    <name evidence="8" type="ORF">BWY73_00154</name>
</gene>
<reference evidence="8" key="1">
    <citation type="submission" date="2017-02" db="EMBL/GenBank/DDBJ databases">
        <title>Delving into the versatile metabolic prowess of the omnipresent phylum Bacteroidetes.</title>
        <authorList>
            <person name="Nobu M.K."/>
            <person name="Mei R."/>
            <person name="Narihiro T."/>
            <person name="Kuroda K."/>
            <person name="Liu W.-T."/>
        </authorList>
    </citation>
    <scope>NUCLEOTIDE SEQUENCE</scope>
    <source>
        <strain evidence="8">ADurb.Bin417</strain>
    </source>
</reference>
<comment type="subcellular location">
    <subcellularLocation>
        <location evidence="1 5">Cytoplasm</location>
    </subcellularLocation>
</comment>
<dbReference type="Gene3D" id="3.30.1360.40">
    <property type="match status" value="1"/>
</dbReference>
<evidence type="ECO:0000259" key="7">
    <source>
        <dbReference type="Pfam" id="PF01765"/>
    </source>
</evidence>
<dbReference type="InterPro" id="IPR002661">
    <property type="entry name" value="Ribosome_recyc_fac"/>
</dbReference>
<protein>
    <recommendedName>
        <fullName evidence="5">Ribosome-recycling factor</fullName>
        <shortName evidence="5">RRF</shortName>
    </recommendedName>
    <alternativeName>
        <fullName evidence="5">Ribosome-releasing factor</fullName>
    </alternativeName>
</protein>
<comment type="similarity">
    <text evidence="2 5">Belongs to the RRF family.</text>
</comment>
<evidence type="ECO:0000256" key="4">
    <source>
        <dbReference type="ARBA" id="ARBA00022917"/>
    </source>
</evidence>
<dbReference type="NCBIfam" id="TIGR00496">
    <property type="entry name" value="frr"/>
    <property type="match status" value="1"/>
</dbReference>
<sequence>MVARETIQKTQNEMHRVLDFVKKELSGLRIGRASATLLDGIQVNAYNARMPINQVATVSTPQPNLIMVQPWDKNLAGEIGKAILASNLGLNPVTDATGVRIPIPPLSEERRREVVKVAHKIAEQGRVEIREMRRKANEEIKKAEKEKRVSEDDMHHVINDIQKQTDNAIREVDNLLAAKEKEIME</sequence>
<dbReference type="SUPFAM" id="SSF55194">
    <property type="entry name" value="Ribosome recycling factor, RRF"/>
    <property type="match status" value="1"/>
</dbReference>
<dbReference type="AlphaFoldDB" id="A0A1V5MLD0"/>
<comment type="function">
    <text evidence="5">Responsible for the release of ribosomes from messenger RNA at the termination of protein biosynthesis. May increase the efficiency of translation by recycling ribosomes from one round of translation to another.</text>
</comment>
<dbReference type="InterPro" id="IPR023584">
    <property type="entry name" value="Ribosome_recyc_fac_dom"/>
</dbReference>
<dbReference type="InterPro" id="IPR036191">
    <property type="entry name" value="RRF_sf"/>
</dbReference>
<evidence type="ECO:0000256" key="1">
    <source>
        <dbReference type="ARBA" id="ARBA00004496"/>
    </source>
</evidence>
<name>A0A1V5MLD0_UNCT6</name>
<evidence type="ECO:0000256" key="5">
    <source>
        <dbReference type="HAMAP-Rule" id="MF_00040"/>
    </source>
</evidence>
<dbReference type="Gene3D" id="1.10.132.20">
    <property type="entry name" value="Ribosome-recycling factor"/>
    <property type="match status" value="1"/>
</dbReference>
<feature type="coiled-coil region" evidence="6">
    <location>
        <begin position="126"/>
        <end position="178"/>
    </location>
</feature>
<evidence type="ECO:0000313" key="8">
    <source>
        <dbReference type="EMBL" id="OPZ93730.1"/>
    </source>
</evidence>
<proteinExistence type="inferred from homology"/>
<keyword evidence="6" id="KW-0175">Coiled coil</keyword>
<keyword evidence="4 5" id="KW-0648">Protein biosynthesis</keyword>
<dbReference type="Pfam" id="PF01765">
    <property type="entry name" value="RRF"/>
    <property type="match status" value="1"/>
</dbReference>
<dbReference type="FunFam" id="1.10.132.20:FF:000001">
    <property type="entry name" value="Ribosome-recycling factor"/>
    <property type="match status" value="1"/>
</dbReference>
<dbReference type="PANTHER" id="PTHR20982:SF3">
    <property type="entry name" value="MITOCHONDRIAL RIBOSOME RECYCLING FACTOR PSEUDO 1"/>
    <property type="match status" value="1"/>
</dbReference>
<dbReference type="EMBL" id="MWAK01000010">
    <property type="protein sequence ID" value="OPZ93730.1"/>
    <property type="molecule type" value="Genomic_DNA"/>
</dbReference>
<accession>A0A1V5MLD0</accession>
<evidence type="ECO:0000256" key="3">
    <source>
        <dbReference type="ARBA" id="ARBA00022490"/>
    </source>
</evidence>
<dbReference type="FunFam" id="3.30.1360.40:FF:000001">
    <property type="entry name" value="Ribosome-recycling factor"/>
    <property type="match status" value="1"/>
</dbReference>
<dbReference type="GO" id="GO:0006415">
    <property type="term" value="P:translational termination"/>
    <property type="evidence" value="ECO:0007669"/>
    <property type="project" value="UniProtKB-UniRule"/>
</dbReference>
<dbReference type="CDD" id="cd00520">
    <property type="entry name" value="RRF"/>
    <property type="match status" value="1"/>
</dbReference>
<feature type="domain" description="Ribosome recycling factor" evidence="7">
    <location>
        <begin position="22"/>
        <end position="184"/>
    </location>
</feature>
<dbReference type="GO" id="GO:0005737">
    <property type="term" value="C:cytoplasm"/>
    <property type="evidence" value="ECO:0007669"/>
    <property type="project" value="UniProtKB-SubCell"/>
</dbReference>
<dbReference type="PANTHER" id="PTHR20982">
    <property type="entry name" value="RIBOSOME RECYCLING FACTOR"/>
    <property type="match status" value="1"/>
</dbReference>
<dbReference type="Proteomes" id="UP000485484">
    <property type="component" value="Unassembled WGS sequence"/>
</dbReference>
<evidence type="ECO:0000256" key="2">
    <source>
        <dbReference type="ARBA" id="ARBA00005912"/>
    </source>
</evidence>
<dbReference type="GO" id="GO:0043023">
    <property type="term" value="F:ribosomal large subunit binding"/>
    <property type="evidence" value="ECO:0007669"/>
    <property type="project" value="TreeGrafter"/>
</dbReference>
<keyword evidence="3 5" id="KW-0963">Cytoplasm</keyword>